<dbReference type="SUPFAM" id="SSF143800">
    <property type="entry name" value="L28p-like"/>
    <property type="match status" value="1"/>
</dbReference>
<sequence>MEKTNSSLRYAKTMAKLWRPRKEIAVSKFKFGIHPELFTQRIVLSDGSSFTIKTTSPKPIVKLSKDTRNHQLWNPQNKYDLNDEGGHLSKFNKRFGDYGNLDDF</sequence>
<evidence type="ECO:0000313" key="5">
    <source>
        <dbReference type="EMBL" id="OMJ25489.1"/>
    </source>
</evidence>
<dbReference type="Gene3D" id="6.20.130.10">
    <property type="match status" value="1"/>
</dbReference>
<dbReference type="GO" id="GO:0003735">
    <property type="term" value="F:structural constituent of ribosome"/>
    <property type="evidence" value="ECO:0007669"/>
    <property type="project" value="InterPro"/>
</dbReference>
<dbReference type="STRING" id="133412.A0A1R1YF21"/>
<dbReference type="Proteomes" id="UP000187283">
    <property type="component" value="Unassembled WGS sequence"/>
</dbReference>
<dbReference type="InterPro" id="IPR002150">
    <property type="entry name" value="Ribosomal_bL31"/>
</dbReference>
<organism evidence="5 6">
    <name type="scientific">Smittium culicis</name>
    <dbReference type="NCBI Taxonomy" id="133412"/>
    <lineage>
        <taxon>Eukaryota</taxon>
        <taxon>Fungi</taxon>
        <taxon>Fungi incertae sedis</taxon>
        <taxon>Zoopagomycota</taxon>
        <taxon>Kickxellomycotina</taxon>
        <taxon>Harpellomycetes</taxon>
        <taxon>Harpellales</taxon>
        <taxon>Legeriomycetaceae</taxon>
        <taxon>Smittium</taxon>
    </lineage>
</organism>
<evidence type="ECO:0000256" key="1">
    <source>
        <dbReference type="ARBA" id="ARBA00022980"/>
    </source>
</evidence>
<dbReference type="GO" id="GO:0032543">
    <property type="term" value="P:mitochondrial translation"/>
    <property type="evidence" value="ECO:0007669"/>
    <property type="project" value="InterPro"/>
</dbReference>
<evidence type="ECO:0000256" key="4">
    <source>
        <dbReference type="ARBA" id="ARBA00035529"/>
    </source>
</evidence>
<accession>A0A1R1YF21</accession>
<keyword evidence="1 5" id="KW-0689">Ribosomal protein</keyword>
<proteinExistence type="predicted"/>
<dbReference type="InterPro" id="IPR034704">
    <property type="entry name" value="Ribosomal_bL28/bL31-like_sf"/>
</dbReference>
<dbReference type="AlphaFoldDB" id="A0A1R1YF21"/>
<dbReference type="PANTHER" id="PTHR28174:SF1">
    <property type="entry name" value="LARGE RIBOSOMAL SUBUNIT PROTEIN BL31M"/>
    <property type="match status" value="1"/>
</dbReference>
<evidence type="ECO:0000256" key="3">
    <source>
        <dbReference type="ARBA" id="ARBA00035270"/>
    </source>
</evidence>
<dbReference type="EMBL" id="LSSN01000159">
    <property type="protein sequence ID" value="OMJ25489.1"/>
    <property type="molecule type" value="Genomic_DNA"/>
</dbReference>
<evidence type="ECO:0000256" key="2">
    <source>
        <dbReference type="ARBA" id="ARBA00023274"/>
    </source>
</evidence>
<dbReference type="PANTHER" id="PTHR28174">
    <property type="entry name" value="54S RIBOSOMAL PROTEIN L36, MITOCHONDRIAL"/>
    <property type="match status" value="1"/>
</dbReference>
<name>A0A1R1YF21_9FUNG</name>
<dbReference type="Pfam" id="PF01197">
    <property type="entry name" value="Ribosomal_L31"/>
    <property type="match status" value="1"/>
</dbReference>
<reference evidence="5 6" key="1">
    <citation type="submission" date="2017-01" db="EMBL/GenBank/DDBJ databases">
        <authorList>
            <person name="Mah S.A."/>
            <person name="Swanson W.J."/>
            <person name="Moy G.W."/>
            <person name="Vacquier V.D."/>
        </authorList>
    </citation>
    <scope>NUCLEOTIDE SEQUENCE [LARGE SCALE GENOMIC DNA]</scope>
    <source>
        <strain evidence="5 6">GSMNP</strain>
    </source>
</reference>
<evidence type="ECO:0000313" key="6">
    <source>
        <dbReference type="Proteomes" id="UP000187283"/>
    </source>
</evidence>
<keyword evidence="2" id="KW-0687">Ribonucleoprotein</keyword>
<gene>
    <name evidence="5" type="ORF">AYI70_g868</name>
</gene>
<dbReference type="OrthoDB" id="5587740at2759"/>
<protein>
    <recommendedName>
        <fullName evidence="3">Large ribosomal subunit protein bL31c</fullName>
    </recommendedName>
    <alternativeName>
        <fullName evidence="4">50S ribosomal protein L31, chloroplastic</fullName>
    </alternativeName>
</protein>
<comment type="caution">
    <text evidence="5">The sequence shown here is derived from an EMBL/GenBank/DDBJ whole genome shotgun (WGS) entry which is preliminary data.</text>
</comment>
<keyword evidence="6" id="KW-1185">Reference proteome</keyword>
<dbReference type="GO" id="GO:0005762">
    <property type="term" value="C:mitochondrial large ribosomal subunit"/>
    <property type="evidence" value="ECO:0007669"/>
    <property type="project" value="InterPro"/>
</dbReference>
<dbReference type="InterPro" id="IPR034600">
    <property type="entry name" value="Ribosomal_bL31m"/>
</dbReference>